<reference evidence="9 10" key="1">
    <citation type="submission" date="2019-04" db="EMBL/GenBank/DDBJ databases">
        <title>Saccharibacteria TM7 genomes.</title>
        <authorList>
            <person name="Bor B."/>
            <person name="He X."/>
            <person name="Chen T."/>
            <person name="Dewhirst F.E."/>
        </authorList>
    </citation>
    <scope>NUCLEOTIDE SEQUENCE [LARGE SCALE GENOMIC DNA]</scope>
    <source>
        <strain evidence="9 10">BB001</strain>
    </source>
</reference>
<dbReference type="InterPro" id="IPR017475">
    <property type="entry name" value="EPS_sugar_tfrase"/>
</dbReference>
<feature type="transmembrane region" description="Helical" evidence="7">
    <location>
        <begin position="272"/>
        <end position="293"/>
    </location>
</feature>
<evidence type="ECO:0000256" key="1">
    <source>
        <dbReference type="ARBA" id="ARBA00004141"/>
    </source>
</evidence>
<evidence type="ECO:0000256" key="2">
    <source>
        <dbReference type="ARBA" id="ARBA00006464"/>
    </source>
</evidence>
<comment type="subcellular location">
    <subcellularLocation>
        <location evidence="1">Membrane</location>
        <topology evidence="1">Multi-pass membrane protein</topology>
    </subcellularLocation>
</comment>
<dbReference type="Pfam" id="PF13727">
    <property type="entry name" value="CoA_binding_3"/>
    <property type="match status" value="1"/>
</dbReference>
<name>A0A4P9A405_9BACT</name>
<dbReference type="RefSeq" id="WP_138079670.1">
    <property type="nucleotide sequence ID" value="NZ_CP040004.1"/>
</dbReference>
<dbReference type="PANTHER" id="PTHR30576:SF0">
    <property type="entry name" value="UNDECAPRENYL-PHOSPHATE N-ACETYLGALACTOSAMINYL 1-PHOSPHATE TRANSFERASE-RELATED"/>
    <property type="match status" value="1"/>
</dbReference>
<feature type="transmembrane region" description="Helical" evidence="7">
    <location>
        <begin position="108"/>
        <end position="127"/>
    </location>
</feature>
<feature type="transmembrane region" description="Helical" evidence="7">
    <location>
        <begin position="51"/>
        <end position="70"/>
    </location>
</feature>
<accession>A0A4P9A405</accession>
<feature type="transmembrane region" description="Helical" evidence="7">
    <location>
        <begin position="12"/>
        <end position="31"/>
    </location>
</feature>
<gene>
    <name evidence="9" type="ORF">FBF37_03925</name>
</gene>
<organism evidence="9 10">
    <name type="scientific">Candidatus Nanosynbacter featherlites</name>
    <dbReference type="NCBI Taxonomy" id="2572088"/>
    <lineage>
        <taxon>Bacteria</taxon>
        <taxon>Candidatus Saccharimonadota</taxon>
        <taxon>Candidatus Saccharimonadia</taxon>
        <taxon>Candidatus Nanosynbacterales</taxon>
        <taxon>Candidatus Nanosynbacteraceae</taxon>
        <taxon>Candidatus Nanosynbacter</taxon>
    </lineage>
</organism>
<dbReference type="GO" id="GO:0016780">
    <property type="term" value="F:phosphotransferase activity, for other substituted phosphate groups"/>
    <property type="evidence" value="ECO:0007669"/>
    <property type="project" value="TreeGrafter"/>
</dbReference>
<feature type="domain" description="Bacterial sugar transferase" evidence="8">
    <location>
        <begin position="267"/>
        <end position="462"/>
    </location>
</feature>
<keyword evidence="10" id="KW-1185">Reference proteome</keyword>
<dbReference type="NCBIfam" id="TIGR03025">
    <property type="entry name" value="EPS_sugtrans"/>
    <property type="match status" value="1"/>
</dbReference>
<evidence type="ECO:0000313" key="10">
    <source>
        <dbReference type="Proteomes" id="UP000310639"/>
    </source>
</evidence>
<feature type="transmembrane region" description="Helical" evidence="7">
    <location>
        <begin position="82"/>
        <end position="102"/>
    </location>
</feature>
<evidence type="ECO:0000313" key="9">
    <source>
        <dbReference type="EMBL" id="QCT42574.1"/>
    </source>
</evidence>
<keyword evidence="5 7" id="KW-1133">Transmembrane helix</keyword>
<evidence type="ECO:0000256" key="5">
    <source>
        <dbReference type="ARBA" id="ARBA00022989"/>
    </source>
</evidence>
<dbReference type="EMBL" id="CP040004">
    <property type="protein sequence ID" value="QCT42574.1"/>
    <property type="molecule type" value="Genomic_DNA"/>
</dbReference>
<dbReference type="KEGG" id="nft:FBF37_03925"/>
<keyword evidence="6 7" id="KW-0472">Membrane</keyword>
<evidence type="ECO:0000259" key="8">
    <source>
        <dbReference type="Pfam" id="PF02397"/>
    </source>
</evidence>
<comment type="similarity">
    <text evidence="2">Belongs to the bacterial sugar transferase family.</text>
</comment>
<dbReference type="Pfam" id="PF02397">
    <property type="entry name" value="Bac_transf"/>
    <property type="match status" value="1"/>
</dbReference>
<evidence type="ECO:0000256" key="3">
    <source>
        <dbReference type="ARBA" id="ARBA00022679"/>
    </source>
</evidence>
<protein>
    <submittedName>
        <fullName evidence="9">Exopolysaccharide biosynthesis polyprenyl glycosylphosphotransferase</fullName>
    </submittedName>
</protein>
<keyword evidence="4 7" id="KW-0812">Transmembrane</keyword>
<dbReference type="OrthoDB" id="9795351at2"/>
<dbReference type="GO" id="GO:0016020">
    <property type="term" value="C:membrane"/>
    <property type="evidence" value="ECO:0007669"/>
    <property type="project" value="UniProtKB-SubCell"/>
</dbReference>
<sequence length="468" mass="53802">MKRDFLFTSKALLLLADVSMVVLSFALAYYYRTHLDTRVYYFVPQIRNFVVLIVALLPLWLMVNALSGLYNREIFLSRPKEYMRVLLTSVISVMALISYEFFTGEDVFPVRIIAVYFVVINFILMILGREIVKLINSVLILRGFGRQKVLIVGDNDKTVELAEYFGKNINYGYDVVGVVAGYGGKGVETFKNFKTAVESVRPAIIIQTDITRSQEVYHYALSNHLTYMFVPQQDRMVSKMNSVEIIAGLPIIEIQATQLFGVGRVWKRLMDIVVGSVALLLLSPIMLLVAIIMKLSAPREAVFFRQTRLTRFNREFRIYKFRSQKSKYNGTTPEEAFTMMGRPELIKQYRDNGDQLDNDPRITRLGRFLRATSLDELPQLLNVVKGDISLVGPRALIPQEINQYKRKDTILAVKSGLTGLAQVSGRRDISFEERRQLDVYYVQNWSLWLDIRILVKTFGMVLFQRGAR</sequence>
<evidence type="ECO:0000256" key="4">
    <source>
        <dbReference type="ARBA" id="ARBA00022692"/>
    </source>
</evidence>
<dbReference type="Proteomes" id="UP000310639">
    <property type="component" value="Chromosome"/>
</dbReference>
<dbReference type="PANTHER" id="PTHR30576">
    <property type="entry name" value="COLANIC BIOSYNTHESIS UDP-GLUCOSE LIPID CARRIER TRANSFERASE"/>
    <property type="match status" value="1"/>
</dbReference>
<keyword evidence="3 9" id="KW-0808">Transferase</keyword>
<proteinExistence type="inferred from homology"/>
<evidence type="ECO:0000256" key="6">
    <source>
        <dbReference type="ARBA" id="ARBA00023136"/>
    </source>
</evidence>
<evidence type="ECO:0000256" key="7">
    <source>
        <dbReference type="SAM" id="Phobius"/>
    </source>
</evidence>
<dbReference type="InterPro" id="IPR003362">
    <property type="entry name" value="Bact_transf"/>
</dbReference>
<dbReference type="AlphaFoldDB" id="A0A4P9A405"/>